<gene>
    <name evidence="2" type="ORF">F383_14533</name>
</gene>
<feature type="signal peptide" evidence="1">
    <location>
        <begin position="1"/>
        <end position="16"/>
    </location>
</feature>
<keyword evidence="3" id="KW-1185">Reference proteome</keyword>
<sequence length="35" mass="4269">MLLNCLCFLFVYYLHYRVTLFEAKCVNFAITFMKL</sequence>
<evidence type="ECO:0000313" key="2">
    <source>
        <dbReference type="EMBL" id="KHG11447.1"/>
    </source>
</evidence>
<keyword evidence="1" id="KW-0732">Signal</keyword>
<reference evidence="3" key="1">
    <citation type="submission" date="2014-09" db="EMBL/GenBank/DDBJ databases">
        <authorList>
            <person name="Mudge J."/>
            <person name="Ramaraj T."/>
            <person name="Lindquist I.E."/>
            <person name="Bharti A.K."/>
            <person name="Sundararajan A."/>
            <person name="Cameron C.T."/>
            <person name="Woodward J.E."/>
            <person name="May G.D."/>
            <person name="Brubaker C."/>
            <person name="Broadhvest J."/>
            <person name="Wilkins T.A."/>
        </authorList>
    </citation>
    <scope>NUCLEOTIDE SEQUENCE</scope>
    <source>
        <strain evidence="3">cv. AKA8401</strain>
    </source>
</reference>
<dbReference type="AlphaFoldDB" id="A0A0B0NFJ2"/>
<proteinExistence type="predicted"/>
<dbReference type="EMBL" id="KN395861">
    <property type="protein sequence ID" value="KHG11447.1"/>
    <property type="molecule type" value="Genomic_DNA"/>
</dbReference>
<feature type="chain" id="PRO_5005169776" evidence="1">
    <location>
        <begin position="17"/>
        <end position="35"/>
    </location>
</feature>
<dbReference type="Proteomes" id="UP000032142">
    <property type="component" value="Unassembled WGS sequence"/>
</dbReference>
<accession>A0A0B0NFJ2</accession>
<evidence type="ECO:0000256" key="1">
    <source>
        <dbReference type="SAM" id="SignalP"/>
    </source>
</evidence>
<protein>
    <submittedName>
        <fullName evidence="2">Uncharacterized protein</fullName>
    </submittedName>
</protein>
<organism evidence="2 3">
    <name type="scientific">Gossypium arboreum</name>
    <name type="common">Tree cotton</name>
    <name type="synonym">Gossypium nanking</name>
    <dbReference type="NCBI Taxonomy" id="29729"/>
    <lineage>
        <taxon>Eukaryota</taxon>
        <taxon>Viridiplantae</taxon>
        <taxon>Streptophyta</taxon>
        <taxon>Embryophyta</taxon>
        <taxon>Tracheophyta</taxon>
        <taxon>Spermatophyta</taxon>
        <taxon>Magnoliopsida</taxon>
        <taxon>eudicotyledons</taxon>
        <taxon>Gunneridae</taxon>
        <taxon>Pentapetalae</taxon>
        <taxon>rosids</taxon>
        <taxon>malvids</taxon>
        <taxon>Malvales</taxon>
        <taxon>Malvaceae</taxon>
        <taxon>Malvoideae</taxon>
        <taxon>Gossypium</taxon>
    </lineage>
</organism>
<evidence type="ECO:0000313" key="3">
    <source>
        <dbReference type="Proteomes" id="UP000032142"/>
    </source>
</evidence>
<name>A0A0B0NFJ2_GOSAR</name>